<protein>
    <submittedName>
        <fullName evidence="1">Uncharacterized protein</fullName>
    </submittedName>
</protein>
<dbReference type="Proteomes" id="UP001234178">
    <property type="component" value="Unassembled WGS sequence"/>
</dbReference>
<accession>A0ABR0B3X6</accession>
<evidence type="ECO:0000313" key="1">
    <source>
        <dbReference type="EMBL" id="KAK4036399.1"/>
    </source>
</evidence>
<dbReference type="EMBL" id="JAOYFB010000040">
    <property type="protein sequence ID" value="KAK4036399.1"/>
    <property type="molecule type" value="Genomic_DNA"/>
</dbReference>
<name>A0ABR0B3X6_9CRUS</name>
<comment type="caution">
    <text evidence="1">The sequence shown here is derived from an EMBL/GenBank/DDBJ whole genome shotgun (WGS) entry which is preliminary data.</text>
</comment>
<proteinExistence type="predicted"/>
<keyword evidence="2" id="KW-1185">Reference proteome</keyword>
<organism evidence="1 2">
    <name type="scientific">Daphnia magna</name>
    <dbReference type="NCBI Taxonomy" id="35525"/>
    <lineage>
        <taxon>Eukaryota</taxon>
        <taxon>Metazoa</taxon>
        <taxon>Ecdysozoa</taxon>
        <taxon>Arthropoda</taxon>
        <taxon>Crustacea</taxon>
        <taxon>Branchiopoda</taxon>
        <taxon>Diplostraca</taxon>
        <taxon>Cladocera</taxon>
        <taxon>Anomopoda</taxon>
        <taxon>Daphniidae</taxon>
        <taxon>Daphnia</taxon>
    </lineage>
</organism>
<reference evidence="1 2" key="1">
    <citation type="journal article" date="2023" name="Nucleic Acids Res.">
        <title>The hologenome of Daphnia magna reveals possible DNA methylation and microbiome-mediated evolution of the host genome.</title>
        <authorList>
            <person name="Chaturvedi A."/>
            <person name="Li X."/>
            <person name="Dhandapani V."/>
            <person name="Marshall H."/>
            <person name="Kissane S."/>
            <person name="Cuenca-Cambronero M."/>
            <person name="Asole G."/>
            <person name="Calvet F."/>
            <person name="Ruiz-Romero M."/>
            <person name="Marangio P."/>
            <person name="Guigo R."/>
            <person name="Rago D."/>
            <person name="Mirbahai L."/>
            <person name="Eastwood N."/>
            <person name="Colbourne J.K."/>
            <person name="Zhou J."/>
            <person name="Mallon E."/>
            <person name="Orsini L."/>
        </authorList>
    </citation>
    <scope>NUCLEOTIDE SEQUENCE [LARGE SCALE GENOMIC DNA]</scope>
    <source>
        <strain evidence="1">LRV0_1</strain>
    </source>
</reference>
<evidence type="ECO:0000313" key="2">
    <source>
        <dbReference type="Proteomes" id="UP001234178"/>
    </source>
</evidence>
<gene>
    <name evidence="1" type="ORF">OUZ56_028457</name>
</gene>
<sequence length="71" mass="7822">MAGIKIGVFCFVCMRAPHIVPSHHKLNFITFATAGTDKTIDSTPMRFSPLLIPNASQMVILNLIYSNGIFL</sequence>